<organism evidence="3 4">
    <name type="scientific">Patellaria atrata CBS 101060</name>
    <dbReference type="NCBI Taxonomy" id="1346257"/>
    <lineage>
        <taxon>Eukaryota</taxon>
        <taxon>Fungi</taxon>
        <taxon>Dikarya</taxon>
        <taxon>Ascomycota</taxon>
        <taxon>Pezizomycotina</taxon>
        <taxon>Dothideomycetes</taxon>
        <taxon>Dothideomycetes incertae sedis</taxon>
        <taxon>Patellariales</taxon>
        <taxon>Patellariaceae</taxon>
        <taxon>Patellaria</taxon>
    </lineage>
</organism>
<feature type="chain" id="PRO_5040357143" evidence="2">
    <location>
        <begin position="22"/>
        <end position="111"/>
    </location>
</feature>
<evidence type="ECO:0000313" key="3">
    <source>
        <dbReference type="EMBL" id="KAF2835434.1"/>
    </source>
</evidence>
<gene>
    <name evidence="3" type="ORF">M501DRAFT_453569</name>
</gene>
<proteinExistence type="predicted"/>
<dbReference type="EMBL" id="MU006109">
    <property type="protein sequence ID" value="KAF2835434.1"/>
    <property type="molecule type" value="Genomic_DNA"/>
</dbReference>
<feature type="region of interest" description="Disordered" evidence="1">
    <location>
        <begin position="54"/>
        <end position="74"/>
    </location>
</feature>
<keyword evidence="4" id="KW-1185">Reference proteome</keyword>
<dbReference type="AlphaFoldDB" id="A0A9P4S3D9"/>
<reference evidence="3" key="1">
    <citation type="journal article" date="2020" name="Stud. Mycol.">
        <title>101 Dothideomycetes genomes: a test case for predicting lifestyles and emergence of pathogens.</title>
        <authorList>
            <person name="Haridas S."/>
            <person name="Albert R."/>
            <person name="Binder M."/>
            <person name="Bloem J."/>
            <person name="Labutti K."/>
            <person name="Salamov A."/>
            <person name="Andreopoulos B."/>
            <person name="Baker S."/>
            <person name="Barry K."/>
            <person name="Bills G."/>
            <person name="Bluhm B."/>
            <person name="Cannon C."/>
            <person name="Castanera R."/>
            <person name="Culley D."/>
            <person name="Daum C."/>
            <person name="Ezra D."/>
            <person name="Gonzalez J."/>
            <person name="Henrissat B."/>
            <person name="Kuo A."/>
            <person name="Liang C."/>
            <person name="Lipzen A."/>
            <person name="Lutzoni F."/>
            <person name="Magnuson J."/>
            <person name="Mondo S."/>
            <person name="Nolan M."/>
            <person name="Ohm R."/>
            <person name="Pangilinan J."/>
            <person name="Park H.-J."/>
            <person name="Ramirez L."/>
            <person name="Alfaro M."/>
            <person name="Sun H."/>
            <person name="Tritt A."/>
            <person name="Yoshinaga Y."/>
            <person name="Zwiers L.-H."/>
            <person name="Turgeon B."/>
            <person name="Goodwin S."/>
            <person name="Spatafora J."/>
            <person name="Crous P."/>
            <person name="Grigoriev I."/>
        </authorList>
    </citation>
    <scope>NUCLEOTIDE SEQUENCE</scope>
    <source>
        <strain evidence="3">CBS 101060</strain>
    </source>
</reference>
<comment type="caution">
    <text evidence="3">The sequence shown here is derived from an EMBL/GenBank/DDBJ whole genome shotgun (WGS) entry which is preliminary data.</text>
</comment>
<sequence length="111" mass="12122">MVLTSVTLSLPLFTMWAATESYSIHFPSQDPEKPRISPPQHLIKENKLSFNTDYSYGSEDSAKEPSADIPTSANTLLGDRSAFQSMTESADRDVDAVLGIEMKQLGLGVAK</sequence>
<name>A0A9P4S3D9_9PEZI</name>
<accession>A0A9P4S3D9</accession>
<dbReference type="Proteomes" id="UP000799429">
    <property type="component" value="Unassembled WGS sequence"/>
</dbReference>
<feature type="signal peptide" evidence="2">
    <location>
        <begin position="1"/>
        <end position="21"/>
    </location>
</feature>
<keyword evidence="2" id="KW-0732">Signal</keyword>
<evidence type="ECO:0000256" key="2">
    <source>
        <dbReference type="SAM" id="SignalP"/>
    </source>
</evidence>
<evidence type="ECO:0000256" key="1">
    <source>
        <dbReference type="SAM" id="MobiDB-lite"/>
    </source>
</evidence>
<evidence type="ECO:0000313" key="4">
    <source>
        <dbReference type="Proteomes" id="UP000799429"/>
    </source>
</evidence>
<protein>
    <submittedName>
        <fullName evidence="3">Uncharacterized protein</fullName>
    </submittedName>
</protein>